<keyword evidence="3" id="KW-1185">Reference proteome</keyword>
<evidence type="ECO:0000256" key="1">
    <source>
        <dbReference type="SAM" id="Coils"/>
    </source>
</evidence>
<evidence type="ECO:0000313" key="3">
    <source>
        <dbReference type="Proteomes" id="UP001174909"/>
    </source>
</evidence>
<dbReference type="InterPro" id="IPR007577">
    <property type="entry name" value="GlycoTrfase_DXD_sugar-bd_CS"/>
</dbReference>
<dbReference type="InterPro" id="IPR029044">
    <property type="entry name" value="Nucleotide-diphossugar_trans"/>
</dbReference>
<dbReference type="SUPFAM" id="SSF53448">
    <property type="entry name" value="Nucleotide-diphospho-sugar transferases"/>
    <property type="match status" value="1"/>
</dbReference>
<protein>
    <recommendedName>
        <fullName evidence="4">Alpha-1,4-N-acetylglucosaminyltransferase</fullName>
    </recommendedName>
</protein>
<proteinExistence type="predicted"/>
<name>A0AA35WKD5_GEOBA</name>
<evidence type="ECO:0008006" key="4">
    <source>
        <dbReference type="Google" id="ProtNLM"/>
    </source>
</evidence>
<comment type="caution">
    <text evidence="2">The sequence shown here is derived from an EMBL/GenBank/DDBJ whole genome shotgun (WGS) entry which is preliminary data.</text>
</comment>
<dbReference type="PANTHER" id="PTHR46830">
    <property type="entry name" value="TRANSFERASE, PUTATIVE-RELATED"/>
    <property type="match status" value="1"/>
</dbReference>
<organism evidence="2 3">
    <name type="scientific">Geodia barretti</name>
    <name type="common">Barrett's horny sponge</name>
    <dbReference type="NCBI Taxonomy" id="519541"/>
    <lineage>
        <taxon>Eukaryota</taxon>
        <taxon>Metazoa</taxon>
        <taxon>Porifera</taxon>
        <taxon>Demospongiae</taxon>
        <taxon>Heteroscleromorpha</taxon>
        <taxon>Tetractinellida</taxon>
        <taxon>Astrophorina</taxon>
        <taxon>Geodiidae</taxon>
        <taxon>Geodia</taxon>
    </lineage>
</organism>
<gene>
    <name evidence="2" type="ORF">GBAR_LOCUS13771</name>
</gene>
<keyword evidence="1" id="KW-0175">Coiled coil</keyword>
<dbReference type="EMBL" id="CASHTH010002017">
    <property type="protein sequence ID" value="CAI8023604.1"/>
    <property type="molecule type" value="Genomic_DNA"/>
</dbReference>
<sequence length="403" mass="45636">MKITGVVVGVLVSTAVVLLVTYGLGVSFVLHPTPSENFNEGLLIQQDVIRKETTENINDLKKANKDLEGKVETLQVQNSDMEEVNDDLQKKLDTLQESKHKEWNAISSGCGDWLKSCENNCVQTSTTPIPKHVHFVSLNHPFSFMEWLAVVSARNKIKPDKITVYTDGLQDSCWWRRALPYIDHQIIHTLPGANVLNRVGIRLVEHKSDFLRLSILYHSGGIYIDSDILSLNSFDPLLKHQMVLSEQCGSEVNVALMMSQKHSCVLCRFAHLSCKNFNGGWVTHSVGALSSFVKSLDKERDDVAILPWKSGFHPMCYNAKGLDELYTKDFDSISGYNKTRIYSVHLYHSRFESQQLIRTKVHIFDWIQTSKSLVALTIRESLPPGFSQQHLHESQCTDIQLPD</sequence>
<feature type="coiled-coil region" evidence="1">
    <location>
        <begin position="50"/>
        <end position="101"/>
    </location>
</feature>
<accession>A0AA35WKD5</accession>
<reference evidence="2" key="1">
    <citation type="submission" date="2023-03" db="EMBL/GenBank/DDBJ databases">
        <authorList>
            <person name="Steffen K."/>
            <person name="Cardenas P."/>
        </authorList>
    </citation>
    <scope>NUCLEOTIDE SEQUENCE</scope>
</reference>
<dbReference type="Proteomes" id="UP001174909">
    <property type="component" value="Unassembled WGS sequence"/>
</dbReference>
<dbReference type="PANTHER" id="PTHR46830:SF1">
    <property type="entry name" value="ALPHA-1,4-N-ACETYLGLUCOSAMINYLTRANSFERASE"/>
    <property type="match status" value="1"/>
</dbReference>
<dbReference type="AlphaFoldDB" id="A0AA35WKD5"/>
<dbReference type="Pfam" id="PF04488">
    <property type="entry name" value="Gly_transf_sug"/>
    <property type="match status" value="1"/>
</dbReference>
<evidence type="ECO:0000313" key="2">
    <source>
        <dbReference type="EMBL" id="CAI8023604.1"/>
    </source>
</evidence>
<dbReference type="Gene3D" id="3.90.550.20">
    <property type="match status" value="1"/>
</dbReference>